<dbReference type="PROSITE" id="PS01209">
    <property type="entry name" value="LDLRA_1"/>
    <property type="match status" value="2"/>
</dbReference>
<dbReference type="InterPro" id="IPR009003">
    <property type="entry name" value="Peptidase_S1_PA"/>
</dbReference>
<evidence type="ECO:0000256" key="13">
    <source>
        <dbReference type="ARBA" id="ARBA00023180"/>
    </source>
</evidence>
<keyword evidence="32" id="KW-1185">Reference proteome</keyword>
<evidence type="ECO:0000256" key="10">
    <source>
        <dbReference type="ARBA" id="ARBA00023136"/>
    </source>
</evidence>
<comment type="caution">
    <text evidence="23">Lacks conserved residue(s) required for the propagation of feature annotation.</text>
</comment>
<evidence type="ECO:0000256" key="3">
    <source>
        <dbReference type="ARBA" id="ARBA00022670"/>
    </source>
</evidence>
<dbReference type="Pfam" id="PF00530">
    <property type="entry name" value="SRCR"/>
    <property type="match status" value="1"/>
</dbReference>
<dbReference type="Pfam" id="PF00629">
    <property type="entry name" value="MAM"/>
    <property type="match status" value="1"/>
</dbReference>
<feature type="disulfide bond" evidence="23">
    <location>
        <begin position="757"/>
        <end position="767"/>
    </location>
</feature>
<dbReference type="Pfam" id="PF00089">
    <property type="entry name" value="Trypsin"/>
    <property type="match status" value="1"/>
</dbReference>
<dbReference type="InterPro" id="IPR001254">
    <property type="entry name" value="Trypsin_dom"/>
</dbReference>
<dbReference type="InterPro" id="IPR000859">
    <property type="entry name" value="CUB_dom"/>
</dbReference>
<dbReference type="InterPro" id="IPR013320">
    <property type="entry name" value="ConA-like_dom_sf"/>
</dbReference>
<keyword evidence="3 24" id="KW-0645">Protease</keyword>
<evidence type="ECO:0000256" key="9">
    <source>
        <dbReference type="ARBA" id="ARBA00022989"/>
    </source>
</evidence>
<dbReference type="CDD" id="cd06263">
    <property type="entry name" value="MAM"/>
    <property type="match status" value="1"/>
</dbReference>
<dbReference type="PROSITE" id="PS00740">
    <property type="entry name" value="MAM_1"/>
    <property type="match status" value="1"/>
</dbReference>
<dbReference type="InterPro" id="IPR043504">
    <property type="entry name" value="Peptidase_S1_PA_chymotrypsin"/>
</dbReference>
<dbReference type="Pfam" id="PF00057">
    <property type="entry name" value="Ldl_recept_a"/>
    <property type="match status" value="1"/>
</dbReference>
<dbReference type="PRINTS" id="PR00722">
    <property type="entry name" value="CHYMOTRYPSIN"/>
</dbReference>
<feature type="disulfide bond" evidence="22">
    <location>
        <begin position="662"/>
        <end position="677"/>
    </location>
</feature>
<dbReference type="FunFam" id="2.60.120.290:FF:000038">
    <property type="entry name" value="enteropeptidase isoform X2"/>
    <property type="match status" value="1"/>
</dbReference>
<dbReference type="SUPFAM" id="SSF57424">
    <property type="entry name" value="LDL receptor-like module"/>
    <property type="match status" value="2"/>
</dbReference>
<evidence type="ECO:0000256" key="14">
    <source>
        <dbReference type="ARBA" id="ARBA00050263"/>
    </source>
</evidence>
<comment type="function">
    <text evidence="15">Responsible for initiating activation of pancreatic proteolytic proenzymes (trypsin, chymotrypsin and carboxypeptidase A). It catalyzes the conversion of trypsinogen to trypsin which in turn activates other proenzymes including chymotrypsinogen, procarboxypeptidases, and proelastases.</text>
</comment>
<dbReference type="InterPro" id="IPR036055">
    <property type="entry name" value="LDL_receptor-like_sf"/>
</dbReference>
<dbReference type="GeneID" id="101053552"/>
<dbReference type="GO" id="GO:0004252">
    <property type="term" value="F:serine-type endopeptidase activity"/>
    <property type="evidence" value="ECO:0007669"/>
    <property type="project" value="UniProtKB-EC"/>
</dbReference>
<feature type="domain" description="SRCR" evidence="30">
    <location>
        <begin position="678"/>
        <end position="788"/>
    </location>
</feature>
<keyword evidence="13" id="KW-0325">Glycoprotein</keyword>
<feature type="domain" description="CUB" evidence="26">
    <location>
        <begin position="225"/>
        <end position="334"/>
    </location>
</feature>
<dbReference type="KEGG" id="sbq:101053552"/>
<keyword evidence="9 25" id="KW-1133">Transmembrane helix</keyword>
<dbReference type="InterPro" id="IPR036364">
    <property type="entry name" value="SEA_dom_sf"/>
</dbReference>
<protein>
    <recommendedName>
        <fullName evidence="18">Enteropeptidase</fullName>
        <ecNumber evidence="17">3.4.21.9</ecNumber>
    </recommendedName>
    <alternativeName>
        <fullName evidence="21">Enterokinase</fullName>
    </alternativeName>
    <alternativeName>
        <fullName evidence="20">Serine protease 7</fullName>
    </alternativeName>
    <alternativeName>
        <fullName evidence="19">Transmembrane protease serine 15</fullName>
    </alternativeName>
</protein>
<dbReference type="InterPro" id="IPR001314">
    <property type="entry name" value="Peptidase_S1A"/>
</dbReference>
<evidence type="ECO:0000256" key="2">
    <source>
        <dbReference type="ARBA" id="ARBA00009931"/>
    </source>
</evidence>
<feature type="domain" description="CUB" evidence="26">
    <location>
        <begin position="524"/>
        <end position="634"/>
    </location>
</feature>
<dbReference type="FunFam" id="2.40.10.10:FF:000003">
    <property type="entry name" value="Transmembrane serine protease 3"/>
    <property type="match status" value="1"/>
</dbReference>
<dbReference type="PROSITE" id="PS00134">
    <property type="entry name" value="TRYPSIN_HIS"/>
    <property type="match status" value="1"/>
</dbReference>
<evidence type="ECO:0000256" key="16">
    <source>
        <dbReference type="ARBA" id="ARBA00061787"/>
    </source>
</evidence>
<dbReference type="GO" id="GO:0006508">
    <property type="term" value="P:proteolysis"/>
    <property type="evidence" value="ECO:0007669"/>
    <property type="project" value="UniProtKB-KW"/>
</dbReference>
<dbReference type="OMA" id="THGICNG"/>
<dbReference type="PROSITE" id="PS50240">
    <property type="entry name" value="TRYPSIN_DOM"/>
    <property type="match status" value="1"/>
</dbReference>
<dbReference type="GO" id="GO:0016020">
    <property type="term" value="C:membrane"/>
    <property type="evidence" value="ECO:0007669"/>
    <property type="project" value="UniProtKB-SubCell"/>
</dbReference>
<organism evidence="31 32">
    <name type="scientific">Saimiri boliviensis boliviensis</name>
    <name type="common">Bolivian squirrel monkey</name>
    <dbReference type="NCBI Taxonomy" id="39432"/>
    <lineage>
        <taxon>Eukaryota</taxon>
        <taxon>Metazoa</taxon>
        <taxon>Chordata</taxon>
        <taxon>Craniata</taxon>
        <taxon>Vertebrata</taxon>
        <taxon>Euteleostomi</taxon>
        <taxon>Mammalia</taxon>
        <taxon>Eutheria</taxon>
        <taxon>Euarchontoglires</taxon>
        <taxon>Primates</taxon>
        <taxon>Haplorrhini</taxon>
        <taxon>Platyrrhini</taxon>
        <taxon>Cebidae</taxon>
        <taxon>Saimiriinae</taxon>
        <taxon>Saimiri</taxon>
    </lineage>
</organism>
<evidence type="ECO:0000256" key="17">
    <source>
        <dbReference type="ARBA" id="ARBA00066389"/>
    </source>
</evidence>
<feature type="domain" description="Peptidase S1" evidence="29">
    <location>
        <begin position="785"/>
        <end position="1019"/>
    </location>
</feature>
<evidence type="ECO:0000256" key="25">
    <source>
        <dbReference type="SAM" id="Phobius"/>
    </source>
</evidence>
<dbReference type="FunFam" id="3.10.250.10:FF:000029">
    <property type="entry name" value="Enteropeptidase"/>
    <property type="match status" value="1"/>
</dbReference>
<evidence type="ECO:0000259" key="27">
    <source>
        <dbReference type="PROSITE" id="PS50024"/>
    </source>
</evidence>
<dbReference type="Gene3D" id="2.60.120.290">
    <property type="entry name" value="Spermadhesin, CUB domain"/>
    <property type="match status" value="2"/>
</dbReference>
<dbReference type="Proteomes" id="UP000233220">
    <property type="component" value="Unplaced"/>
</dbReference>
<dbReference type="Gene3D" id="3.10.250.10">
    <property type="entry name" value="SRCR-like domain"/>
    <property type="match status" value="1"/>
</dbReference>
<dbReference type="FunFam" id="4.10.400.10:FF:000149">
    <property type="entry name" value="enteropeptidase isoform X2"/>
    <property type="match status" value="1"/>
</dbReference>
<dbReference type="SUPFAM" id="SSF56487">
    <property type="entry name" value="SRCR-like"/>
    <property type="match status" value="1"/>
</dbReference>
<keyword evidence="10 25" id="KW-0472">Membrane</keyword>
<dbReference type="AlphaFoldDB" id="A0A2K6SJD4"/>
<dbReference type="STRING" id="39432.ENSSBOP00000007500"/>
<dbReference type="Gene3D" id="2.40.10.10">
    <property type="entry name" value="Trypsin-like serine proteases"/>
    <property type="match status" value="2"/>
</dbReference>
<dbReference type="PROSITE" id="PS01180">
    <property type="entry name" value="CUB"/>
    <property type="match status" value="2"/>
</dbReference>
<evidence type="ECO:0000259" key="26">
    <source>
        <dbReference type="PROSITE" id="PS01180"/>
    </source>
</evidence>
<dbReference type="FunFam" id="2.60.120.200:FF:000128">
    <property type="entry name" value="enteropeptidase isoform X2"/>
    <property type="match status" value="1"/>
</dbReference>
<keyword evidence="6 24" id="KW-0378">Hydrolase</keyword>
<dbReference type="InterPro" id="IPR000998">
    <property type="entry name" value="MAM_dom"/>
</dbReference>
<evidence type="ECO:0000256" key="8">
    <source>
        <dbReference type="ARBA" id="ARBA00022968"/>
    </source>
</evidence>
<keyword evidence="8" id="KW-0735">Signal-anchor</keyword>
<keyword evidence="7 24" id="KW-0720">Serine protease</keyword>
<feature type="domain" description="SEA" evidence="27">
    <location>
        <begin position="54"/>
        <end position="169"/>
    </location>
</feature>
<dbReference type="CTD" id="5651"/>
<dbReference type="FunFam" id="4.10.400.10:FF:000144">
    <property type="entry name" value="enteropeptidase"/>
    <property type="match status" value="1"/>
</dbReference>
<dbReference type="EC" id="3.4.21.9" evidence="17"/>
<dbReference type="Ensembl" id="ENSSBOT00000024255.1">
    <property type="protein sequence ID" value="ENSSBOP00000007500.1"/>
    <property type="gene ID" value="ENSSBOG00000020698.1"/>
</dbReference>
<keyword evidence="5" id="KW-0677">Repeat</keyword>
<dbReference type="SMART" id="SM00042">
    <property type="entry name" value="CUB"/>
    <property type="match status" value="2"/>
</dbReference>
<dbReference type="InterPro" id="IPR002172">
    <property type="entry name" value="LDrepeatLR_classA_rpt"/>
</dbReference>
<dbReference type="Gene3D" id="2.60.120.200">
    <property type="match status" value="1"/>
</dbReference>
<dbReference type="InterPro" id="IPR036772">
    <property type="entry name" value="SRCR-like_dom_sf"/>
</dbReference>
<dbReference type="RefSeq" id="XP_003934377.1">
    <property type="nucleotide sequence ID" value="XM_003934328.1"/>
</dbReference>
<evidence type="ECO:0000256" key="7">
    <source>
        <dbReference type="ARBA" id="ARBA00022825"/>
    </source>
</evidence>
<dbReference type="PROSITE" id="PS00420">
    <property type="entry name" value="SRCR_1"/>
    <property type="match status" value="1"/>
</dbReference>
<proteinExistence type="inferred from homology"/>
<dbReference type="CDD" id="cd00112">
    <property type="entry name" value="LDLa"/>
    <property type="match status" value="2"/>
</dbReference>
<evidence type="ECO:0000256" key="24">
    <source>
        <dbReference type="RuleBase" id="RU363034"/>
    </source>
</evidence>
<accession>A0A2K6SJD4</accession>
<keyword evidence="11" id="KW-0865">Zymogen</keyword>
<dbReference type="Pfam" id="PF00431">
    <property type="entry name" value="CUB"/>
    <property type="match status" value="2"/>
</dbReference>
<evidence type="ECO:0000256" key="21">
    <source>
        <dbReference type="ARBA" id="ARBA00083664"/>
    </source>
</evidence>
<dbReference type="InterPro" id="IPR023415">
    <property type="entry name" value="LDLR_class-A_CS"/>
</dbReference>
<dbReference type="PROSITE" id="PS50024">
    <property type="entry name" value="SEA"/>
    <property type="match status" value="1"/>
</dbReference>
<evidence type="ECO:0000256" key="19">
    <source>
        <dbReference type="ARBA" id="ARBA00077432"/>
    </source>
</evidence>
<feature type="transmembrane region" description="Helical" evidence="25">
    <location>
        <begin position="21"/>
        <end position="43"/>
    </location>
</feature>
<comment type="subunit">
    <text evidence="16">Heterodimer of a catalytic (light) chain and a multidomain (heavy) chain linked by a disulfide bond.</text>
</comment>
<dbReference type="SMART" id="SM00192">
    <property type="entry name" value="LDLa"/>
    <property type="match status" value="2"/>
</dbReference>
<reference evidence="31" key="2">
    <citation type="submission" date="2025-09" db="UniProtKB">
        <authorList>
            <consortium name="Ensembl"/>
        </authorList>
    </citation>
    <scope>IDENTIFICATION</scope>
</reference>
<evidence type="ECO:0000256" key="23">
    <source>
        <dbReference type="PROSITE-ProRule" id="PRU00196"/>
    </source>
</evidence>
<dbReference type="SMART" id="SM00200">
    <property type="entry name" value="SEA"/>
    <property type="match status" value="1"/>
</dbReference>
<name>A0A2K6SJD4_SAIBB</name>
<dbReference type="PANTHER" id="PTHR24252:SF16">
    <property type="entry name" value="TRANSMEMBRANE SERINE PROTEASE 15"/>
    <property type="match status" value="1"/>
</dbReference>
<dbReference type="PROSITE" id="PS50068">
    <property type="entry name" value="LDLRA_2"/>
    <property type="match status" value="2"/>
</dbReference>
<evidence type="ECO:0000256" key="20">
    <source>
        <dbReference type="ARBA" id="ARBA00083085"/>
    </source>
</evidence>
<reference evidence="31" key="1">
    <citation type="submission" date="2025-08" db="UniProtKB">
        <authorList>
            <consortium name="Ensembl"/>
        </authorList>
    </citation>
    <scope>IDENTIFICATION</scope>
</reference>
<dbReference type="SMART" id="SM00202">
    <property type="entry name" value="SR"/>
    <property type="match status" value="1"/>
</dbReference>
<dbReference type="SMART" id="SM00137">
    <property type="entry name" value="MAM"/>
    <property type="match status" value="1"/>
</dbReference>
<gene>
    <name evidence="31" type="primary">TMPRSS15</name>
</gene>
<evidence type="ECO:0000259" key="30">
    <source>
        <dbReference type="PROSITE" id="PS50287"/>
    </source>
</evidence>
<dbReference type="FunFam" id="2.60.120.290:FF:000043">
    <property type="entry name" value="Enteropeptidase"/>
    <property type="match status" value="1"/>
</dbReference>
<evidence type="ECO:0000256" key="1">
    <source>
        <dbReference type="ARBA" id="ARBA00004606"/>
    </source>
</evidence>
<dbReference type="PROSITE" id="PS50287">
    <property type="entry name" value="SRCR_2"/>
    <property type="match status" value="1"/>
</dbReference>
<comment type="subcellular location">
    <subcellularLocation>
        <location evidence="1">Membrane</location>
        <topology evidence="1">Single-pass type II membrane protein</topology>
    </subcellularLocation>
</comment>
<dbReference type="InterPro" id="IPR033116">
    <property type="entry name" value="TRYPSIN_SER"/>
</dbReference>
<dbReference type="Pfam" id="PF01390">
    <property type="entry name" value="SEA"/>
    <property type="match status" value="1"/>
</dbReference>
<sequence>MELKRSASSTHHSLSSYEIMFAALFAILIVLCAGLIAVSWLTIKESQQGAALGQSHEARGTFKITSGVTYNPNLQDKLSVDFKVLAFDLQQMIDEIFLSSSLKNEYKYSRVLQFENGSVIVIFDLFFAQSVSDENVKEELIQGIEANKSSQLVTFHIDLNSIDILDKLITSSHLATPGNVSIECPSGSRPCADALTCIAADLFCDGELNCPDGSDEDTKTCATACDGRFLLTESSGSFQATHYPKPSEASVICQWIIRVNQGLSIELSIDHFNTYYTDILNIYEGVGSSKILRASLWDTNPGTIRIFSNQVTATFLIESDESYYIGFNATYTAFNSTELNNYEKINCNFEDGFCFWIQDLNDDNEWERIRGSTFPPFTGPNFDHTFGNVSGFYISTPTGPGGRQEQVGLLSLPLDPTLGPACLSFWYYMYGENVYKLSINISNDQNMEKTIFQKEGNYGENWNYGQVTLNETVKFKVAFNAFKNKILSDIALDDISLTYGICNESLYPEPTLVPTPPPELPTDCGGPFELWEPNTTFSSMNFPNNYPNQAFCVWILNAQKEKNIQLHFQEFDLENINDVVEIRDGEETDSLFLAVYTGPGPVKDVFSTTNRMTVFLITNNVLARGGFKANFTTGYHLGIPEPCKEDSFQCDNGECVPLVNLCDGRLHCEDGSDEADCVRFLNGTMNNNGLVQFQIQSIWHTACTENWTTQISNDVCQLLGLGSGNSSMPIFSTDGGPFVKLNTAPDGSLILTPSQRCLQDSLILLQCNRKSCGKKLVAQDITPKIVGGSNAEEGAWPWVVALYYDGRLLCGASLVSSDWLVSAAHCVYGRNLEPSKWTAVLGLHMASNLTSPHTVSRLIDQIVINPHYNKQRKNNDIAMMHLEFKVNYTDYIQPICLPEENQVFLPGRNCSIAGWGRVVHQGLTANILQEANVPLLSNEKCQKQMPEYNITENMICAGYEEGGIDSCQGDSGGPLMCQENNRWFLAGVTSFGYQCALPNRPGVYARVSRFTEWIQRFLH</sequence>
<evidence type="ECO:0000256" key="18">
    <source>
        <dbReference type="ARBA" id="ARBA00071195"/>
    </source>
</evidence>
<evidence type="ECO:0000256" key="6">
    <source>
        <dbReference type="ARBA" id="ARBA00022801"/>
    </source>
</evidence>
<feature type="domain" description="MAM" evidence="28">
    <location>
        <begin position="345"/>
        <end position="504"/>
    </location>
</feature>
<dbReference type="PROSITE" id="PS50060">
    <property type="entry name" value="MAM_2"/>
    <property type="match status" value="1"/>
</dbReference>
<dbReference type="SUPFAM" id="SSF49854">
    <property type="entry name" value="Spermadhesin, CUB domain"/>
    <property type="match status" value="2"/>
</dbReference>
<feature type="disulfide bond" evidence="22">
    <location>
        <begin position="643"/>
        <end position="655"/>
    </location>
</feature>
<evidence type="ECO:0000256" key="5">
    <source>
        <dbReference type="ARBA" id="ARBA00022737"/>
    </source>
</evidence>
<evidence type="ECO:0000259" key="29">
    <source>
        <dbReference type="PROSITE" id="PS50240"/>
    </source>
</evidence>
<dbReference type="SUPFAM" id="SSF82671">
    <property type="entry name" value="SEA domain"/>
    <property type="match status" value="1"/>
</dbReference>
<evidence type="ECO:0000259" key="28">
    <source>
        <dbReference type="PROSITE" id="PS50060"/>
    </source>
</evidence>
<evidence type="ECO:0000256" key="12">
    <source>
        <dbReference type="ARBA" id="ARBA00023157"/>
    </source>
</evidence>
<dbReference type="SMART" id="SM00020">
    <property type="entry name" value="Tryp_SPc"/>
    <property type="match status" value="1"/>
</dbReference>
<evidence type="ECO:0000256" key="22">
    <source>
        <dbReference type="PROSITE-ProRule" id="PRU00124"/>
    </source>
</evidence>
<feature type="disulfide bond" evidence="22">
    <location>
        <begin position="650"/>
        <end position="668"/>
    </location>
</feature>
<dbReference type="GeneTree" id="ENSGT00940000159353"/>
<keyword evidence="4 25" id="KW-0812">Transmembrane</keyword>
<dbReference type="CDD" id="cd00041">
    <property type="entry name" value="CUB"/>
    <property type="match status" value="2"/>
</dbReference>
<dbReference type="SUPFAM" id="SSF50494">
    <property type="entry name" value="Trypsin-like serine proteases"/>
    <property type="match status" value="1"/>
</dbReference>
<evidence type="ECO:0000256" key="4">
    <source>
        <dbReference type="ARBA" id="ARBA00022692"/>
    </source>
</evidence>
<dbReference type="CDD" id="cd00190">
    <property type="entry name" value="Tryp_SPc"/>
    <property type="match status" value="1"/>
</dbReference>
<dbReference type="InterPro" id="IPR000082">
    <property type="entry name" value="SEA_dom"/>
</dbReference>
<dbReference type="SUPFAM" id="SSF49899">
    <property type="entry name" value="Concanavalin A-like lectins/glucanases"/>
    <property type="match status" value="1"/>
</dbReference>
<dbReference type="FunFam" id="3.30.70.960:FF:000007">
    <property type="entry name" value="Enteropeptidase"/>
    <property type="match status" value="1"/>
</dbReference>
<dbReference type="Gene3D" id="3.30.70.960">
    <property type="entry name" value="SEA domain"/>
    <property type="match status" value="1"/>
</dbReference>
<dbReference type="PANTHER" id="PTHR24252">
    <property type="entry name" value="ACROSIN-RELATED"/>
    <property type="match status" value="1"/>
</dbReference>
<keyword evidence="12 23" id="KW-1015">Disulfide bond</keyword>
<dbReference type="InterPro" id="IPR018114">
    <property type="entry name" value="TRYPSIN_HIS"/>
</dbReference>
<dbReference type="OrthoDB" id="425190at2759"/>
<evidence type="ECO:0000313" key="31">
    <source>
        <dbReference type="Ensembl" id="ENSSBOP00000007500.1"/>
    </source>
</evidence>
<comment type="catalytic activity">
    <reaction evidence="14">
        <text>Activation of trypsinogen by selective cleavage of 6-Lys-|-Ile-7 bond.</text>
        <dbReference type="EC" id="3.4.21.9"/>
    </reaction>
</comment>
<dbReference type="Gene3D" id="4.10.400.10">
    <property type="entry name" value="Low-density Lipoprotein Receptor"/>
    <property type="match status" value="2"/>
</dbReference>
<evidence type="ECO:0000313" key="32">
    <source>
        <dbReference type="Proteomes" id="UP000233220"/>
    </source>
</evidence>
<dbReference type="InterPro" id="IPR035914">
    <property type="entry name" value="Sperma_CUB_dom_sf"/>
</dbReference>
<dbReference type="InterPro" id="IPR001190">
    <property type="entry name" value="SRCR"/>
</dbReference>
<evidence type="ECO:0000256" key="15">
    <source>
        <dbReference type="ARBA" id="ARBA00059176"/>
    </source>
</evidence>
<comment type="similarity">
    <text evidence="2">Belongs to the DMBT1 family.</text>
</comment>
<evidence type="ECO:0000256" key="11">
    <source>
        <dbReference type="ARBA" id="ARBA00023145"/>
    </source>
</evidence>
<dbReference type="PROSITE" id="PS00135">
    <property type="entry name" value="TRYPSIN_SER"/>
    <property type="match status" value="1"/>
</dbReference>